<dbReference type="GO" id="GO:0000981">
    <property type="term" value="F:DNA-binding transcription factor activity, RNA polymerase II-specific"/>
    <property type="evidence" value="ECO:0007669"/>
    <property type="project" value="TreeGrafter"/>
</dbReference>
<evidence type="ECO:0000256" key="7">
    <source>
        <dbReference type="ARBA" id="ARBA00023163"/>
    </source>
</evidence>
<dbReference type="GO" id="GO:0000978">
    <property type="term" value="F:RNA polymerase II cis-regulatory region sequence-specific DNA binding"/>
    <property type="evidence" value="ECO:0007669"/>
    <property type="project" value="TreeGrafter"/>
</dbReference>
<comment type="subcellular location">
    <subcellularLocation>
        <location evidence="1">Nucleus</location>
    </subcellularLocation>
</comment>
<dbReference type="GO" id="GO:0008270">
    <property type="term" value="F:zinc ion binding"/>
    <property type="evidence" value="ECO:0007669"/>
    <property type="project" value="UniProtKB-KW"/>
</dbReference>
<dbReference type="EMBL" id="JARKHS020030436">
    <property type="protein sequence ID" value="KAK8762144.1"/>
    <property type="molecule type" value="Genomic_DNA"/>
</dbReference>
<evidence type="ECO:0000313" key="12">
    <source>
        <dbReference type="EMBL" id="KAK8762144.1"/>
    </source>
</evidence>
<evidence type="ECO:0000256" key="3">
    <source>
        <dbReference type="ARBA" id="ARBA00022771"/>
    </source>
</evidence>
<keyword evidence="2" id="KW-0479">Metal-binding</keyword>
<dbReference type="GO" id="GO:0005634">
    <property type="term" value="C:nucleus"/>
    <property type="evidence" value="ECO:0007669"/>
    <property type="project" value="UniProtKB-SubCell"/>
</dbReference>
<proteinExistence type="predicted"/>
<keyword evidence="13" id="KW-1185">Reference proteome</keyword>
<evidence type="ECO:0000313" key="13">
    <source>
        <dbReference type="Proteomes" id="UP001321473"/>
    </source>
</evidence>
<evidence type="ECO:0000256" key="6">
    <source>
        <dbReference type="ARBA" id="ARBA00023125"/>
    </source>
</evidence>
<evidence type="ECO:0000256" key="10">
    <source>
        <dbReference type="SAM" id="MobiDB-lite"/>
    </source>
</evidence>
<dbReference type="FunFam" id="3.30.50.10:FF:000032">
    <property type="entry name" value="Transcription factor GATA-3"/>
    <property type="match status" value="1"/>
</dbReference>
<comment type="caution">
    <text evidence="12">The sequence shown here is derived from an EMBL/GenBank/DDBJ whole genome shotgun (WGS) entry which is preliminary data.</text>
</comment>
<accession>A0AAQ4DI54</accession>
<dbReference type="SMART" id="SM00401">
    <property type="entry name" value="ZnF_GATA"/>
    <property type="match status" value="1"/>
</dbReference>
<keyword evidence="3 9" id="KW-0863">Zinc-finger</keyword>
<dbReference type="PROSITE" id="PS00344">
    <property type="entry name" value="GATA_ZN_FINGER_1"/>
    <property type="match status" value="1"/>
</dbReference>
<keyword evidence="5" id="KW-0805">Transcription regulation</keyword>
<keyword evidence="8" id="KW-0539">Nucleus</keyword>
<dbReference type="PRINTS" id="PR00619">
    <property type="entry name" value="GATAZNFINGER"/>
</dbReference>
<keyword evidence="6" id="KW-0238">DNA-binding</keyword>
<dbReference type="GO" id="GO:0045165">
    <property type="term" value="P:cell fate commitment"/>
    <property type="evidence" value="ECO:0007669"/>
    <property type="project" value="TreeGrafter"/>
</dbReference>
<feature type="region of interest" description="Disordered" evidence="10">
    <location>
        <begin position="66"/>
        <end position="113"/>
    </location>
</feature>
<evidence type="ECO:0000256" key="9">
    <source>
        <dbReference type="PROSITE-ProRule" id="PRU00094"/>
    </source>
</evidence>
<dbReference type="GO" id="GO:0045944">
    <property type="term" value="P:positive regulation of transcription by RNA polymerase II"/>
    <property type="evidence" value="ECO:0007669"/>
    <property type="project" value="TreeGrafter"/>
</dbReference>
<sequence>MNGSTRPAAKPQRRMQPSVSRRVGLCCSNCGTTATTLWRRNNEGEPVCNACGLYFKLHNINRPLAMRKESIQTRKRKPKGKTTPDGKSPVGPENLCTSTKVEKEESMGKCQLA</sequence>
<dbReference type="InterPro" id="IPR013088">
    <property type="entry name" value="Znf_NHR/GATA"/>
</dbReference>
<evidence type="ECO:0000256" key="5">
    <source>
        <dbReference type="ARBA" id="ARBA00023015"/>
    </source>
</evidence>
<dbReference type="InterPro" id="IPR039355">
    <property type="entry name" value="Transcription_factor_GATA"/>
</dbReference>
<dbReference type="InterPro" id="IPR000679">
    <property type="entry name" value="Znf_GATA"/>
</dbReference>
<keyword evidence="7" id="KW-0804">Transcription</keyword>
<evidence type="ECO:0000256" key="2">
    <source>
        <dbReference type="ARBA" id="ARBA00022723"/>
    </source>
</evidence>
<dbReference type="GO" id="GO:0000122">
    <property type="term" value="P:negative regulation of transcription by RNA polymerase II"/>
    <property type="evidence" value="ECO:0007669"/>
    <property type="project" value="TreeGrafter"/>
</dbReference>
<keyword evidence="4" id="KW-0862">Zinc</keyword>
<dbReference type="AlphaFoldDB" id="A0AAQ4DI54"/>
<protein>
    <recommendedName>
        <fullName evidence="11">GATA-type domain-containing protein</fullName>
    </recommendedName>
</protein>
<dbReference type="SUPFAM" id="SSF57716">
    <property type="entry name" value="Glucocorticoid receptor-like (DNA-binding domain)"/>
    <property type="match status" value="1"/>
</dbReference>
<feature type="domain" description="GATA-type" evidence="11">
    <location>
        <begin position="21"/>
        <end position="74"/>
    </location>
</feature>
<dbReference type="Gene3D" id="3.30.50.10">
    <property type="entry name" value="Erythroid Transcription Factor GATA-1, subunit A"/>
    <property type="match status" value="1"/>
</dbReference>
<organism evidence="12 13">
    <name type="scientific">Amblyomma americanum</name>
    <name type="common">Lone star tick</name>
    <dbReference type="NCBI Taxonomy" id="6943"/>
    <lineage>
        <taxon>Eukaryota</taxon>
        <taxon>Metazoa</taxon>
        <taxon>Ecdysozoa</taxon>
        <taxon>Arthropoda</taxon>
        <taxon>Chelicerata</taxon>
        <taxon>Arachnida</taxon>
        <taxon>Acari</taxon>
        <taxon>Parasitiformes</taxon>
        <taxon>Ixodida</taxon>
        <taxon>Ixodoidea</taxon>
        <taxon>Ixodidae</taxon>
        <taxon>Amblyomminae</taxon>
        <taxon>Amblyomma</taxon>
    </lineage>
</organism>
<dbReference type="CDD" id="cd00202">
    <property type="entry name" value="ZnF_GATA"/>
    <property type="match status" value="1"/>
</dbReference>
<reference evidence="12 13" key="1">
    <citation type="journal article" date="2023" name="Arcadia Sci">
        <title>De novo assembly of a long-read Amblyomma americanum tick genome.</title>
        <authorList>
            <person name="Chou S."/>
            <person name="Poskanzer K.E."/>
            <person name="Rollins M."/>
            <person name="Thuy-Boun P.S."/>
        </authorList>
    </citation>
    <scope>NUCLEOTIDE SEQUENCE [LARGE SCALE GENOMIC DNA]</scope>
    <source>
        <strain evidence="12">F_SG_1</strain>
        <tissue evidence="12">Salivary glands</tissue>
    </source>
</reference>
<evidence type="ECO:0000256" key="1">
    <source>
        <dbReference type="ARBA" id="ARBA00004123"/>
    </source>
</evidence>
<evidence type="ECO:0000259" key="11">
    <source>
        <dbReference type="PROSITE" id="PS50114"/>
    </source>
</evidence>
<evidence type="ECO:0000256" key="4">
    <source>
        <dbReference type="ARBA" id="ARBA00022833"/>
    </source>
</evidence>
<dbReference type="PANTHER" id="PTHR10071">
    <property type="entry name" value="TRANSCRIPTION FACTOR GATA FAMILY MEMBER"/>
    <property type="match status" value="1"/>
</dbReference>
<name>A0AAQ4DI54_AMBAM</name>
<dbReference type="PANTHER" id="PTHR10071:SF154">
    <property type="entry name" value="TRANSCRIPTION FACTOR GATA-4"/>
    <property type="match status" value="1"/>
</dbReference>
<dbReference type="PROSITE" id="PS50114">
    <property type="entry name" value="GATA_ZN_FINGER_2"/>
    <property type="match status" value="1"/>
</dbReference>
<dbReference type="Proteomes" id="UP001321473">
    <property type="component" value="Unassembled WGS sequence"/>
</dbReference>
<dbReference type="Pfam" id="PF00320">
    <property type="entry name" value="GATA"/>
    <property type="match status" value="1"/>
</dbReference>
<gene>
    <name evidence="12" type="ORF">V5799_026591</name>
</gene>
<evidence type="ECO:0000256" key="8">
    <source>
        <dbReference type="ARBA" id="ARBA00023242"/>
    </source>
</evidence>